<evidence type="ECO:0000256" key="6">
    <source>
        <dbReference type="ARBA" id="ARBA00022723"/>
    </source>
</evidence>
<feature type="domain" description="Alcohol dehydrogenase-like C-terminal" evidence="16">
    <location>
        <begin position="275"/>
        <end position="397"/>
    </location>
</feature>
<comment type="subunit">
    <text evidence="4">Homodimer.</text>
</comment>
<dbReference type="PROSITE" id="PS00059">
    <property type="entry name" value="ADH_ZINC"/>
    <property type="match status" value="1"/>
</dbReference>
<dbReference type="FunFam" id="3.90.180.10:FF:000100">
    <property type="entry name" value="Putative cinnamyl alcohol dehydrogenase 6"/>
    <property type="match status" value="1"/>
</dbReference>
<dbReference type="Gene3D" id="3.90.180.10">
    <property type="entry name" value="Medium-chain alcohol dehydrogenases, catalytic domain"/>
    <property type="match status" value="1"/>
</dbReference>
<evidence type="ECO:0000313" key="19">
    <source>
        <dbReference type="Proteomes" id="UP000236161"/>
    </source>
</evidence>
<comment type="catalytic activity">
    <reaction evidence="11">
        <text>(E)-sinapyl alcohol + NADP(+) = (E)-sinapaldehyde + NADPH + H(+)</text>
        <dbReference type="Rhea" id="RHEA:45704"/>
        <dbReference type="ChEBI" id="CHEBI:15378"/>
        <dbReference type="ChEBI" id="CHEBI:27949"/>
        <dbReference type="ChEBI" id="CHEBI:57783"/>
        <dbReference type="ChEBI" id="CHEBI:58349"/>
        <dbReference type="ChEBI" id="CHEBI:64557"/>
        <dbReference type="EC" id="1.1.1.195"/>
    </reaction>
    <physiologicalReaction direction="right-to-left" evidence="11">
        <dbReference type="Rhea" id="RHEA:45706"/>
    </physiologicalReaction>
</comment>
<evidence type="ECO:0000256" key="12">
    <source>
        <dbReference type="ARBA" id="ARBA00049226"/>
    </source>
</evidence>
<dbReference type="InterPro" id="IPR036291">
    <property type="entry name" value="NAD(P)-bd_dom_sf"/>
</dbReference>
<keyword evidence="7" id="KW-0438">Lignin biosynthesis</keyword>
<feature type="domain" description="Alcohol dehydrogenase-like N-terminal" evidence="17">
    <location>
        <begin position="117"/>
        <end position="235"/>
    </location>
</feature>
<evidence type="ECO:0000256" key="2">
    <source>
        <dbReference type="ARBA" id="ARBA00004928"/>
    </source>
</evidence>
<evidence type="ECO:0000259" key="16">
    <source>
        <dbReference type="Pfam" id="PF00107"/>
    </source>
</evidence>
<evidence type="ECO:0000259" key="17">
    <source>
        <dbReference type="Pfam" id="PF08240"/>
    </source>
</evidence>
<dbReference type="CDD" id="cd05283">
    <property type="entry name" value="CAD1"/>
    <property type="match status" value="1"/>
</dbReference>
<protein>
    <recommendedName>
        <fullName evidence="5">cinnamyl-alcohol dehydrogenase</fullName>
        <ecNumber evidence="5">1.1.1.195</ecNumber>
    </recommendedName>
</protein>
<evidence type="ECO:0000256" key="8">
    <source>
        <dbReference type="ARBA" id="ARBA00022833"/>
    </source>
</evidence>
<comment type="cofactor">
    <cofactor evidence="1 15">
        <name>Zn(2+)</name>
        <dbReference type="ChEBI" id="CHEBI:29105"/>
    </cofactor>
</comment>
<dbReference type="InterPro" id="IPR047109">
    <property type="entry name" value="CAD-like"/>
</dbReference>
<comment type="catalytic activity">
    <reaction evidence="13">
        <text>(E)-coniferol + NADP(+) = (E)-coniferaldehyde + NADPH + H(+)</text>
        <dbReference type="Rhea" id="RHEA:22444"/>
        <dbReference type="ChEBI" id="CHEBI:15378"/>
        <dbReference type="ChEBI" id="CHEBI:16547"/>
        <dbReference type="ChEBI" id="CHEBI:17745"/>
        <dbReference type="ChEBI" id="CHEBI:57783"/>
        <dbReference type="ChEBI" id="CHEBI:58349"/>
        <dbReference type="EC" id="1.1.1.195"/>
    </reaction>
    <physiologicalReaction direction="right-to-left" evidence="13">
        <dbReference type="Rhea" id="RHEA:22446"/>
    </physiologicalReaction>
</comment>
<dbReference type="EC" id="1.1.1.195" evidence="5"/>
<organism evidence="18 19">
    <name type="scientific">Apostasia shenzhenica</name>
    <dbReference type="NCBI Taxonomy" id="1088818"/>
    <lineage>
        <taxon>Eukaryota</taxon>
        <taxon>Viridiplantae</taxon>
        <taxon>Streptophyta</taxon>
        <taxon>Embryophyta</taxon>
        <taxon>Tracheophyta</taxon>
        <taxon>Spermatophyta</taxon>
        <taxon>Magnoliopsida</taxon>
        <taxon>Liliopsida</taxon>
        <taxon>Asparagales</taxon>
        <taxon>Orchidaceae</taxon>
        <taxon>Apostasioideae</taxon>
        <taxon>Apostasia</taxon>
    </lineage>
</organism>
<dbReference type="InterPro" id="IPR002328">
    <property type="entry name" value="ADH_Zn_CS"/>
</dbReference>
<proteinExistence type="inferred from homology"/>
<keyword evidence="19" id="KW-1185">Reference proteome</keyword>
<evidence type="ECO:0000256" key="4">
    <source>
        <dbReference type="ARBA" id="ARBA00011738"/>
    </source>
</evidence>
<comment type="catalytic activity">
    <reaction evidence="14">
        <text>(E)-cinnamyl alcohol + NADP(+) = (E)-cinnamaldehyde + NADPH + H(+)</text>
        <dbReference type="Rhea" id="RHEA:10392"/>
        <dbReference type="ChEBI" id="CHEBI:15378"/>
        <dbReference type="ChEBI" id="CHEBI:16731"/>
        <dbReference type="ChEBI" id="CHEBI:33227"/>
        <dbReference type="ChEBI" id="CHEBI:57783"/>
        <dbReference type="ChEBI" id="CHEBI:58349"/>
        <dbReference type="EC" id="1.1.1.195"/>
    </reaction>
    <physiologicalReaction direction="right-to-left" evidence="14">
        <dbReference type="Rhea" id="RHEA:10394"/>
    </physiologicalReaction>
</comment>
<dbReference type="PANTHER" id="PTHR42683">
    <property type="entry name" value="ALDEHYDE REDUCTASE"/>
    <property type="match status" value="1"/>
</dbReference>
<gene>
    <name evidence="18" type="primary">CAD</name>
    <name evidence="18" type="ORF">AXF42_Ash020066</name>
</gene>
<evidence type="ECO:0000313" key="18">
    <source>
        <dbReference type="EMBL" id="PKA62794.1"/>
    </source>
</evidence>
<evidence type="ECO:0000256" key="11">
    <source>
        <dbReference type="ARBA" id="ARBA00048379"/>
    </source>
</evidence>
<evidence type="ECO:0000256" key="15">
    <source>
        <dbReference type="RuleBase" id="RU361277"/>
    </source>
</evidence>
<dbReference type="STRING" id="1088818.A0A2I0B4S3"/>
<evidence type="ECO:0000256" key="10">
    <source>
        <dbReference type="ARBA" id="ARBA00047329"/>
    </source>
</evidence>
<dbReference type="InterPro" id="IPR011032">
    <property type="entry name" value="GroES-like_sf"/>
</dbReference>
<evidence type="ECO:0000256" key="9">
    <source>
        <dbReference type="ARBA" id="ARBA00023002"/>
    </source>
</evidence>
<dbReference type="InterPro" id="IPR013154">
    <property type="entry name" value="ADH-like_N"/>
</dbReference>
<dbReference type="GO" id="GO:0008270">
    <property type="term" value="F:zinc ion binding"/>
    <property type="evidence" value="ECO:0007669"/>
    <property type="project" value="InterPro"/>
</dbReference>
<accession>A0A2I0B4S3</accession>
<dbReference type="SUPFAM" id="SSF51735">
    <property type="entry name" value="NAD(P)-binding Rossmann-fold domains"/>
    <property type="match status" value="1"/>
</dbReference>
<dbReference type="GO" id="GO:0009809">
    <property type="term" value="P:lignin biosynthetic process"/>
    <property type="evidence" value="ECO:0007669"/>
    <property type="project" value="UniProtKB-KW"/>
</dbReference>
<comment type="catalytic activity">
    <reaction evidence="10">
        <text>(E)-4-coumaroyl alcohol + NADP(+) = (E)-4-coumaraldehyde + NADPH + H(+)</text>
        <dbReference type="Rhea" id="RHEA:45724"/>
        <dbReference type="ChEBI" id="CHEBI:15378"/>
        <dbReference type="ChEBI" id="CHEBI:28353"/>
        <dbReference type="ChEBI" id="CHEBI:57783"/>
        <dbReference type="ChEBI" id="CHEBI:58349"/>
        <dbReference type="ChEBI" id="CHEBI:64555"/>
        <dbReference type="EC" id="1.1.1.195"/>
    </reaction>
    <physiologicalReaction direction="right-to-left" evidence="10">
        <dbReference type="Rhea" id="RHEA:45726"/>
    </physiologicalReaction>
</comment>
<dbReference type="InterPro" id="IPR013149">
    <property type="entry name" value="ADH-like_C"/>
</dbReference>
<keyword evidence="8 15" id="KW-0862">Zinc</keyword>
<keyword evidence="6 15" id="KW-0479">Metal-binding</keyword>
<evidence type="ECO:0000256" key="13">
    <source>
        <dbReference type="ARBA" id="ARBA00049311"/>
    </source>
</evidence>
<dbReference type="GO" id="GO:0045551">
    <property type="term" value="F:cinnamyl-alcohol dehydrogenase activity"/>
    <property type="evidence" value="ECO:0007669"/>
    <property type="project" value="UniProtKB-EC"/>
</dbReference>
<evidence type="ECO:0000256" key="14">
    <source>
        <dbReference type="ARBA" id="ARBA00049332"/>
    </source>
</evidence>
<evidence type="ECO:0000256" key="1">
    <source>
        <dbReference type="ARBA" id="ARBA00001947"/>
    </source>
</evidence>
<comment type="catalytic activity">
    <reaction evidence="12">
        <text>(E)-caffeyl alcohol + NADP(+) = (E)-caffeyl aldehyde + NADPH + H(+)</text>
        <dbReference type="Rhea" id="RHEA:45728"/>
        <dbReference type="ChEBI" id="CHEBI:15378"/>
        <dbReference type="ChEBI" id="CHEBI:28323"/>
        <dbReference type="ChEBI" id="CHEBI:31334"/>
        <dbReference type="ChEBI" id="CHEBI:57783"/>
        <dbReference type="ChEBI" id="CHEBI:58349"/>
    </reaction>
    <physiologicalReaction direction="right-to-left" evidence="12">
        <dbReference type="Rhea" id="RHEA:45730"/>
    </physiologicalReaction>
</comment>
<dbReference type="Proteomes" id="UP000236161">
    <property type="component" value="Unassembled WGS sequence"/>
</dbReference>
<dbReference type="FunFam" id="3.40.50.720:FF:000022">
    <property type="entry name" value="Cinnamyl alcohol dehydrogenase"/>
    <property type="match status" value="1"/>
</dbReference>
<dbReference type="OrthoDB" id="1879366at2759"/>
<sequence>MAAIENGKKASPEEEHPRKVFGLAAKDSSGVLSPFTFSRSDRLKALSCASSSALLRRVFPVFFDSVAEPFCAFLAEKLLGSDFSSPAFSDEAAWSWQGSPCFLQQETAQIRSLLNNGDDDVTIKILYCGICHSDLHSIKNEWKHTIYPIVPGHEIVGIVTEAGHNVQKFKVGDKVGVGCMVNSCRSCGSCNQNLENYCPKMILTYNSINFDGTVTYGGYSDMIVVDKHFVVKFPENLPMDGGAPLLCAGITVYSPMINFGLNEPGKHLGVVGLGGLGHVAVKFGKAFGMKITVISSSLRKKEEAINKLGADAFLVSSDREQMTAAMGTMDGIINTVSAKHDVTPLIFLLKAHGKMIMVGAPEHPLELPVFPLIMGGKILAGSCIGGMKATQEMIDFAGKHNITADIELIKAEYINEAMERLAKSDVRYRFVIDVGNTLSAA</sequence>
<evidence type="ECO:0000256" key="5">
    <source>
        <dbReference type="ARBA" id="ARBA00013171"/>
    </source>
</evidence>
<dbReference type="FunFam" id="3.90.180.10:FF:000004">
    <property type="entry name" value="probable cinnamyl alcohol dehydrogenase"/>
    <property type="match status" value="1"/>
</dbReference>
<dbReference type="SUPFAM" id="SSF50129">
    <property type="entry name" value="GroES-like"/>
    <property type="match status" value="1"/>
</dbReference>
<keyword evidence="9 18" id="KW-0560">Oxidoreductase</keyword>
<dbReference type="Pfam" id="PF00107">
    <property type="entry name" value="ADH_zinc_N"/>
    <property type="match status" value="1"/>
</dbReference>
<name>A0A2I0B4S3_9ASPA</name>
<comment type="similarity">
    <text evidence="3 15">Belongs to the zinc-containing alcohol dehydrogenase family.</text>
</comment>
<reference evidence="18 19" key="1">
    <citation type="journal article" date="2017" name="Nature">
        <title>The Apostasia genome and the evolution of orchids.</title>
        <authorList>
            <person name="Zhang G.Q."/>
            <person name="Liu K.W."/>
            <person name="Li Z."/>
            <person name="Lohaus R."/>
            <person name="Hsiao Y.Y."/>
            <person name="Niu S.C."/>
            <person name="Wang J.Y."/>
            <person name="Lin Y.C."/>
            <person name="Xu Q."/>
            <person name="Chen L.J."/>
            <person name="Yoshida K."/>
            <person name="Fujiwara S."/>
            <person name="Wang Z.W."/>
            <person name="Zhang Y.Q."/>
            <person name="Mitsuda N."/>
            <person name="Wang M."/>
            <person name="Liu G.H."/>
            <person name="Pecoraro L."/>
            <person name="Huang H.X."/>
            <person name="Xiao X.J."/>
            <person name="Lin M."/>
            <person name="Wu X.Y."/>
            <person name="Wu W.L."/>
            <person name="Chen Y.Y."/>
            <person name="Chang S.B."/>
            <person name="Sakamoto S."/>
            <person name="Ohme-Takagi M."/>
            <person name="Yagi M."/>
            <person name="Zeng S.J."/>
            <person name="Shen C.Y."/>
            <person name="Yeh C.M."/>
            <person name="Luo Y.B."/>
            <person name="Tsai W.C."/>
            <person name="Van de Peer Y."/>
            <person name="Liu Z.J."/>
        </authorList>
    </citation>
    <scope>NUCLEOTIDE SEQUENCE [LARGE SCALE GENOMIC DNA]</scope>
    <source>
        <strain evidence="19">cv. Shenzhen</strain>
        <tissue evidence="18">Stem</tissue>
    </source>
</reference>
<dbReference type="GO" id="GO:0050268">
    <property type="term" value="F:coniferyl-alcohol dehydrogenase activity"/>
    <property type="evidence" value="ECO:0007669"/>
    <property type="project" value="RHEA"/>
</dbReference>
<comment type="pathway">
    <text evidence="2">Aromatic compound metabolism; phenylpropanoid biosynthesis.</text>
</comment>
<dbReference type="Gene3D" id="3.40.50.720">
    <property type="entry name" value="NAD(P)-binding Rossmann-like Domain"/>
    <property type="match status" value="1"/>
</dbReference>
<dbReference type="EMBL" id="KZ451914">
    <property type="protein sequence ID" value="PKA62794.1"/>
    <property type="molecule type" value="Genomic_DNA"/>
</dbReference>
<evidence type="ECO:0000256" key="7">
    <source>
        <dbReference type="ARBA" id="ARBA00022733"/>
    </source>
</evidence>
<dbReference type="Pfam" id="PF08240">
    <property type="entry name" value="ADH_N"/>
    <property type="match status" value="1"/>
</dbReference>
<evidence type="ECO:0000256" key="3">
    <source>
        <dbReference type="ARBA" id="ARBA00008072"/>
    </source>
</evidence>
<dbReference type="AlphaFoldDB" id="A0A2I0B4S3"/>